<dbReference type="GO" id="GO:0014808">
    <property type="term" value="P:release of sequestered calcium ion into cytosol by sarcoplasmic reticulum"/>
    <property type="evidence" value="ECO:0007669"/>
    <property type="project" value="TreeGrafter"/>
</dbReference>
<dbReference type="GO" id="GO:0005219">
    <property type="term" value="F:ryanodine-sensitive calcium-release channel activity"/>
    <property type="evidence" value="ECO:0007669"/>
    <property type="project" value="TreeGrafter"/>
</dbReference>
<protein>
    <submittedName>
        <fullName evidence="2">Uncharacterized protein</fullName>
    </submittedName>
</protein>
<dbReference type="InterPro" id="IPR015925">
    <property type="entry name" value="Ryanodine_IP3_receptor"/>
</dbReference>
<keyword evidence="1" id="KW-1185">Reference proteome</keyword>
<dbReference type="GO" id="GO:0042383">
    <property type="term" value="C:sarcolemma"/>
    <property type="evidence" value="ECO:0007669"/>
    <property type="project" value="TreeGrafter"/>
</dbReference>
<evidence type="ECO:0000313" key="1">
    <source>
        <dbReference type="Proteomes" id="UP000887565"/>
    </source>
</evidence>
<dbReference type="GO" id="GO:0006941">
    <property type="term" value="P:striated muscle contraction"/>
    <property type="evidence" value="ECO:0007669"/>
    <property type="project" value="TreeGrafter"/>
</dbReference>
<dbReference type="GO" id="GO:0005790">
    <property type="term" value="C:smooth endoplasmic reticulum"/>
    <property type="evidence" value="ECO:0007669"/>
    <property type="project" value="TreeGrafter"/>
</dbReference>
<dbReference type="AlphaFoldDB" id="A0A915J8S7"/>
<name>A0A915J8S7_ROMCU</name>
<dbReference type="GO" id="GO:0033017">
    <property type="term" value="C:sarcoplasmic reticulum membrane"/>
    <property type="evidence" value="ECO:0007669"/>
    <property type="project" value="TreeGrafter"/>
</dbReference>
<dbReference type="WBParaSite" id="nRc.2.0.1.t22557-RA">
    <property type="protein sequence ID" value="nRc.2.0.1.t22557-RA"/>
    <property type="gene ID" value="nRc.2.0.1.g22557"/>
</dbReference>
<dbReference type="PANTHER" id="PTHR46399:SF8">
    <property type="entry name" value="B30.2_SPRY DOMAIN-CONTAINING PROTEIN"/>
    <property type="match status" value="1"/>
</dbReference>
<accession>A0A915J8S7</accession>
<organism evidence="1 2">
    <name type="scientific">Romanomermis culicivorax</name>
    <name type="common">Nematode worm</name>
    <dbReference type="NCBI Taxonomy" id="13658"/>
    <lineage>
        <taxon>Eukaryota</taxon>
        <taxon>Metazoa</taxon>
        <taxon>Ecdysozoa</taxon>
        <taxon>Nematoda</taxon>
        <taxon>Enoplea</taxon>
        <taxon>Dorylaimia</taxon>
        <taxon>Mermithida</taxon>
        <taxon>Mermithoidea</taxon>
        <taxon>Mermithidae</taxon>
        <taxon>Romanomermis</taxon>
    </lineage>
</organism>
<dbReference type="GO" id="GO:0030018">
    <property type="term" value="C:Z disc"/>
    <property type="evidence" value="ECO:0007669"/>
    <property type="project" value="TreeGrafter"/>
</dbReference>
<dbReference type="GO" id="GO:0034704">
    <property type="term" value="C:calcium channel complex"/>
    <property type="evidence" value="ECO:0007669"/>
    <property type="project" value="TreeGrafter"/>
</dbReference>
<dbReference type="Proteomes" id="UP000887565">
    <property type="component" value="Unplaced"/>
</dbReference>
<proteinExistence type="predicted"/>
<sequence>MWITEQPVENMIEAKLDSIVISSPSFPTNYWDKFVKKKVKDKYKEQFDEAELDRRLGLDKTGTPSDGMFSSLTTVDGRYFLWKMCVIISDRSFLYQLAYFGLSILGNWNPFFYAGHLIDMVISFPMLQTILKSVTHNGRQNKWNIECYSLSATVLLLLKTTNKAVSLAKSFKQQPQELICQSKKAATSSVNCLGLLGSFENMMLLIQVSPCSITLGMMRL</sequence>
<reference evidence="2" key="1">
    <citation type="submission" date="2022-11" db="UniProtKB">
        <authorList>
            <consortium name="WormBaseParasite"/>
        </authorList>
    </citation>
    <scope>IDENTIFICATION</scope>
</reference>
<dbReference type="PANTHER" id="PTHR46399">
    <property type="entry name" value="B30.2/SPRY DOMAIN-CONTAINING PROTEIN"/>
    <property type="match status" value="1"/>
</dbReference>
<evidence type="ECO:0000313" key="2">
    <source>
        <dbReference type="WBParaSite" id="nRc.2.0.1.t22557-RA"/>
    </source>
</evidence>